<dbReference type="PANTHER" id="PTHR10039:SF15">
    <property type="entry name" value="NACHT DOMAIN-CONTAINING PROTEIN"/>
    <property type="match status" value="1"/>
</dbReference>
<evidence type="ECO:0000313" key="5">
    <source>
        <dbReference type="Proteomes" id="UP001276659"/>
    </source>
</evidence>
<dbReference type="EMBL" id="JASNWA010000008">
    <property type="protein sequence ID" value="KAK3170678.1"/>
    <property type="molecule type" value="Genomic_DNA"/>
</dbReference>
<comment type="caution">
    <text evidence="4">The sequence shown here is derived from an EMBL/GenBank/DDBJ whole genome shotgun (WGS) entry which is preliminary data.</text>
</comment>
<dbReference type="Pfam" id="PF24883">
    <property type="entry name" value="NPHP3_N"/>
    <property type="match status" value="1"/>
</dbReference>
<dbReference type="Gene3D" id="3.40.50.300">
    <property type="entry name" value="P-loop containing nucleotide triphosphate hydrolases"/>
    <property type="match status" value="1"/>
</dbReference>
<sequence>MEGVVRRIYGGRETEQLVVLLAGKSFKIREAGEKVIEFIWESKELISSIASVEPHADLAFSGVMQIFPLLLNQKEQNDTMVQGLEKLASLIRLYRMREAIYINRQQSDVFERHTDFENAVIKLYYRILEFQARLISYLWKGPMTRLARNTVKADDWRGLLDQIDERNAEYLLYTKLLDKQSEQLSWKKQYSQTDSQIHIQQRMADALNEYRREREEDRNECCNVTIGWEGCLANGGPQGPIYGQNRQRTASNRLLELHRKQSNCQEGRQTGENALKAVTHQLLKRHPTSSLIQYALPRYVAHGDQFGNMFGELWSNLLDTLKDPANGEVICVLDALDECTEPKRKELLEHLIDFNSGNDFLNVENTRLKLLITSRPYHDIEARFARLGATAAFVQIDGDDKAAEISEEINFLIDYQVPRAAPDLDQDDQMKIARHLRSSGHRTYLWVHLMLNVIEDKMTSYGTEKKIKAVIDPLPQSINEAYDEEGPYSVWNGSGFRISKEWELYVFVRYAAVNWIGHYGLIRDGTDGDLLKLGLELCETSVKKVETWWTAYYYMGHGWVTVVERLIDDAAKLEDAKRCYGLALISAFEGENNDTLVDMLLKRDLDINVKG</sequence>
<dbReference type="Proteomes" id="UP001276659">
    <property type="component" value="Unassembled WGS sequence"/>
</dbReference>
<name>A0AAD9Z783_9LECA</name>
<feature type="domain" description="Nephrocystin 3-like N-terminal" evidence="3">
    <location>
        <begin position="265"/>
        <end position="375"/>
    </location>
</feature>
<dbReference type="AlphaFoldDB" id="A0AAD9Z783"/>
<dbReference type="InterPro" id="IPR056884">
    <property type="entry name" value="NPHP3-like_N"/>
</dbReference>
<evidence type="ECO:0000256" key="1">
    <source>
        <dbReference type="ARBA" id="ARBA00022737"/>
    </source>
</evidence>
<evidence type="ECO:0008006" key="6">
    <source>
        <dbReference type="Google" id="ProtNLM"/>
    </source>
</evidence>
<evidence type="ECO:0000313" key="4">
    <source>
        <dbReference type="EMBL" id="KAK3170678.1"/>
    </source>
</evidence>
<dbReference type="InterPro" id="IPR027417">
    <property type="entry name" value="P-loop_NTPase"/>
</dbReference>
<keyword evidence="1" id="KW-0677">Repeat</keyword>
<evidence type="ECO:0000259" key="2">
    <source>
        <dbReference type="Pfam" id="PF17100"/>
    </source>
</evidence>
<dbReference type="PANTHER" id="PTHR10039">
    <property type="entry name" value="AMELOGENIN"/>
    <property type="match status" value="1"/>
</dbReference>
<organism evidence="4 5">
    <name type="scientific">Lepraria neglecta</name>
    <dbReference type="NCBI Taxonomy" id="209136"/>
    <lineage>
        <taxon>Eukaryota</taxon>
        <taxon>Fungi</taxon>
        <taxon>Dikarya</taxon>
        <taxon>Ascomycota</taxon>
        <taxon>Pezizomycotina</taxon>
        <taxon>Lecanoromycetes</taxon>
        <taxon>OSLEUM clade</taxon>
        <taxon>Lecanoromycetidae</taxon>
        <taxon>Lecanorales</taxon>
        <taxon>Lecanorineae</taxon>
        <taxon>Stereocaulaceae</taxon>
        <taxon>Lepraria</taxon>
    </lineage>
</organism>
<keyword evidence="5" id="KW-1185">Reference proteome</keyword>
<dbReference type="InterPro" id="IPR031359">
    <property type="entry name" value="NACHT_N"/>
</dbReference>
<dbReference type="Pfam" id="PF17100">
    <property type="entry name" value="NACHT_N"/>
    <property type="match status" value="1"/>
</dbReference>
<gene>
    <name evidence="4" type="ORF">OEA41_002760</name>
</gene>
<reference evidence="4" key="1">
    <citation type="submission" date="2022-11" db="EMBL/GenBank/DDBJ databases">
        <title>Chromosomal genome sequence assembly and mating type (MAT) locus characterization of the leprose asexual lichenized fungus Lepraria neglecta (Nyl.) Erichsen.</title>
        <authorList>
            <person name="Allen J.L."/>
            <person name="Pfeffer B."/>
        </authorList>
    </citation>
    <scope>NUCLEOTIDE SEQUENCE</scope>
    <source>
        <strain evidence="4">Allen 5258</strain>
    </source>
</reference>
<accession>A0AAD9Z783</accession>
<feature type="domain" description="NWD NACHT-NTPase N-terminal" evidence="2">
    <location>
        <begin position="24"/>
        <end position="168"/>
    </location>
</feature>
<protein>
    <recommendedName>
        <fullName evidence="6">NACHT domain-containing protein</fullName>
    </recommendedName>
</protein>
<proteinExistence type="predicted"/>
<evidence type="ECO:0000259" key="3">
    <source>
        <dbReference type="Pfam" id="PF24883"/>
    </source>
</evidence>